<dbReference type="Pfam" id="PF00512">
    <property type="entry name" value="HisKA"/>
    <property type="match status" value="1"/>
</dbReference>
<comment type="catalytic activity">
    <reaction evidence="1">
        <text>ATP + protein L-histidine = ADP + protein N-phospho-L-histidine.</text>
        <dbReference type="EC" id="2.7.13.3"/>
    </reaction>
</comment>
<dbReference type="Gene3D" id="3.30.565.10">
    <property type="entry name" value="Histidine kinase-like ATPase, C-terminal domain"/>
    <property type="match status" value="1"/>
</dbReference>
<dbReference type="CDD" id="cd00130">
    <property type="entry name" value="PAS"/>
    <property type="match status" value="1"/>
</dbReference>
<protein>
    <recommendedName>
        <fullName evidence="2">histidine kinase</fullName>
        <ecNumber evidence="2">2.7.13.3</ecNumber>
    </recommendedName>
</protein>
<dbReference type="Pfam" id="PF02518">
    <property type="entry name" value="HATPase_c"/>
    <property type="match status" value="1"/>
</dbReference>
<dbReference type="InterPro" id="IPR005330">
    <property type="entry name" value="MHYT_dom"/>
</dbReference>
<dbReference type="InterPro" id="IPR036097">
    <property type="entry name" value="HisK_dim/P_sf"/>
</dbReference>
<evidence type="ECO:0000256" key="9">
    <source>
        <dbReference type="PROSITE-ProRule" id="PRU00244"/>
    </source>
</evidence>
<feature type="transmembrane region" description="Helical" evidence="9">
    <location>
        <begin position="74"/>
        <end position="96"/>
    </location>
</feature>
<dbReference type="PROSITE" id="PS50112">
    <property type="entry name" value="PAS"/>
    <property type="match status" value="1"/>
</dbReference>
<dbReference type="PANTHER" id="PTHR43047">
    <property type="entry name" value="TWO-COMPONENT HISTIDINE PROTEIN KINASE"/>
    <property type="match status" value="1"/>
</dbReference>
<dbReference type="CDD" id="cd16922">
    <property type="entry name" value="HATPase_EvgS-ArcB-TorS-like"/>
    <property type="match status" value="1"/>
</dbReference>
<feature type="domain" description="Histidine kinase" evidence="10">
    <location>
        <begin position="399"/>
        <end position="622"/>
    </location>
</feature>
<evidence type="ECO:0000259" key="11">
    <source>
        <dbReference type="PROSITE" id="PS50112"/>
    </source>
</evidence>
<feature type="domain" description="MHYT" evidence="12">
    <location>
        <begin position="8"/>
        <end position="202"/>
    </location>
</feature>
<gene>
    <name evidence="13" type="ORF">KB449_27030</name>
</gene>
<dbReference type="SUPFAM" id="SSF55874">
    <property type="entry name" value="ATPase domain of HSP90 chaperone/DNA topoisomerase II/histidine kinase"/>
    <property type="match status" value="1"/>
</dbReference>
<feature type="transmembrane region" description="Helical" evidence="9">
    <location>
        <begin position="141"/>
        <end position="159"/>
    </location>
</feature>
<organism evidence="13 14">
    <name type="scientific">Cohnella hashimotonis</name>
    <dbReference type="NCBI Taxonomy" id="2826895"/>
    <lineage>
        <taxon>Bacteria</taxon>
        <taxon>Bacillati</taxon>
        <taxon>Bacillota</taxon>
        <taxon>Bacilli</taxon>
        <taxon>Bacillales</taxon>
        <taxon>Paenibacillaceae</taxon>
        <taxon>Cohnella</taxon>
    </lineage>
</organism>
<dbReference type="Gene3D" id="1.10.287.130">
    <property type="match status" value="1"/>
</dbReference>
<comment type="caution">
    <text evidence="13">The sequence shown here is derived from an EMBL/GenBank/DDBJ whole genome shotgun (WGS) entry which is preliminary data.</text>
</comment>
<dbReference type="Proteomes" id="UP001161691">
    <property type="component" value="Unassembled WGS sequence"/>
</dbReference>
<feature type="transmembrane region" description="Helical" evidence="9">
    <location>
        <begin position="43"/>
        <end position="68"/>
    </location>
</feature>
<accession>A0ABT6TP58</accession>
<evidence type="ECO:0000256" key="1">
    <source>
        <dbReference type="ARBA" id="ARBA00000085"/>
    </source>
</evidence>
<keyword evidence="14" id="KW-1185">Reference proteome</keyword>
<evidence type="ECO:0000256" key="4">
    <source>
        <dbReference type="ARBA" id="ARBA00022679"/>
    </source>
</evidence>
<keyword evidence="3" id="KW-0597">Phosphoprotein</keyword>
<evidence type="ECO:0000256" key="7">
    <source>
        <dbReference type="ARBA" id="ARBA00022840"/>
    </source>
</evidence>
<keyword evidence="8" id="KW-0902">Two-component regulatory system</keyword>
<keyword evidence="5" id="KW-0547">Nucleotide-binding</keyword>
<dbReference type="SMART" id="SM00387">
    <property type="entry name" value="HATPase_c"/>
    <property type="match status" value="1"/>
</dbReference>
<dbReference type="InterPro" id="IPR036890">
    <property type="entry name" value="HATPase_C_sf"/>
</dbReference>
<feature type="transmembrane region" description="Helical" evidence="9">
    <location>
        <begin position="223"/>
        <end position="243"/>
    </location>
</feature>
<evidence type="ECO:0000256" key="2">
    <source>
        <dbReference type="ARBA" id="ARBA00012438"/>
    </source>
</evidence>
<feature type="transmembrane region" description="Helical" evidence="9">
    <location>
        <begin position="103"/>
        <end position="121"/>
    </location>
</feature>
<evidence type="ECO:0000256" key="5">
    <source>
        <dbReference type="ARBA" id="ARBA00022741"/>
    </source>
</evidence>
<dbReference type="InterPro" id="IPR004358">
    <property type="entry name" value="Sig_transdc_His_kin-like_C"/>
</dbReference>
<dbReference type="RefSeq" id="WP_282911336.1">
    <property type="nucleotide sequence ID" value="NZ_JAGRPV010000001.1"/>
</dbReference>
<dbReference type="PRINTS" id="PR00344">
    <property type="entry name" value="BCTRLSENSOR"/>
</dbReference>
<evidence type="ECO:0000259" key="10">
    <source>
        <dbReference type="PROSITE" id="PS50109"/>
    </source>
</evidence>
<evidence type="ECO:0000256" key="3">
    <source>
        <dbReference type="ARBA" id="ARBA00022553"/>
    </source>
</evidence>
<dbReference type="InterPro" id="IPR003594">
    <property type="entry name" value="HATPase_dom"/>
</dbReference>
<dbReference type="Pfam" id="PF03707">
    <property type="entry name" value="MHYT"/>
    <property type="match status" value="2"/>
</dbReference>
<dbReference type="Pfam" id="PF08448">
    <property type="entry name" value="PAS_4"/>
    <property type="match status" value="1"/>
</dbReference>
<dbReference type="SMART" id="SM00091">
    <property type="entry name" value="PAS"/>
    <property type="match status" value="1"/>
</dbReference>
<dbReference type="PROSITE" id="PS50924">
    <property type="entry name" value="MHYT"/>
    <property type="match status" value="1"/>
</dbReference>
<evidence type="ECO:0000313" key="14">
    <source>
        <dbReference type="Proteomes" id="UP001161691"/>
    </source>
</evidence>
<dbReference type="InterPro" id="IPR035965">
    <property type="entry name" value="PAS-like_dom_sf"/>
</dbReference>
<keyword evidence="9" id="KW-0472">Membrane</keyword>
<proteinExistence type="predicted"/>
<evidence type="ECO:0000259" key="12">
    <source>
        <dbReference type="PROSITE" id="PS50924"/>
    </source>
</evidence>
<dbReference type="EC" id="2.7.13.3" evidence="2"/>
<keyword evidence="9" id="KW-0812">Transmembrane</keyword>
<feature type="transmembrane region" description="Helical" evidence="9">
    <location>
        <begin position="12"/>
        <end position="31"/>
    </location>
</feature>
<name>A0ABT6TP58_9BACL</name>
<evidence type="ECO:0000256" key="6">
    <source>
        <dbReference type="ARBA" id="ARBA00022777"/>
    </source>
</evidence>
<dbReference type="Gene3D" id="3.30.450.20">
    <property type="entry name" value="PAS domain"/>
    <property type="match status" value="1"/>
</dbReference>
<dbReference type="InterPro" id="IPR005467">
    <property type="entry name" value="His_kinase_dom"/>
</dbReference>
<keyword evidence="7" id="KW-0067">ATP-binding</keyword>
<dbReference type="InterPro" id="IPR013656">
    <property type="entry name" value="PAS_4"/>
</dbReference>
<dbReference type="InterPro" id="IPR003661">
    <property type="entry name" value="HisK_dim/P_dom"/>
</dbReference>
<evidence type="ECO:0000313" key="13">
    <source>
        <dbReference type="EMBL" id="MDI4648637.1"/>
    </source>
</evidence>
<sequence>MTELHGTYYTPLVVLSVLISVLSSYCSLLVYERVLTLRGGYRNLWMLLGSTAMGFGIWSMHFIGMLAYHLPVNIHYHAGWLVVSILLPVLAVYAAFRMMSRNLASHLSMAIGSFWLCVAIVGMHYSGMAAIRMPYNQRYDWLLVAASVGIAFAVSFAALKLSHANQRKGRAAGQGAKMLLALLLGAAIAGMHYTGMAAVSFAGTEAEAMHARETTERMQAGNALLAAIIGGSMLFILALVMASQILDKRLALRIADSNKRRYDSIFEHHPDMVCLYDPSGRILRANPAAERIMGYSASELPSRFHNDMVNPDELAQLETCFMAALRGESGTVEVTVRHKEGHLLYLSCTMVPWVENGRVQDVYTISKDITSSVMTERALLGAKRDAEEALRVKSDFLAVMSHEIRTPLNGVIGMSAILLETELSEEQHEFVQVIHGSGALLLSTINDVLDYSKLEAGKMQLSIAPFSLKGLVRDTAMLFQTQCKQKGLQLSCAVADDLTDAVLGDEQRICQVLINLVGNAVKFTNKGAIEVAVHPSGCGGAEAARRVRFEVRDTGIGIPEDELEHLFQPFYQAKNGLAKRHEGTGLGLAICKDLVEMMDGTISVTSVVGEGTRFVFELPLEAASFKGPDA</sequence>
<keyword evidence="6" id="KW-0418">Kinase</keyword>
<keyword evidence="4" id="KW-0808">Transferase</keyword>
<dbReference type="InterPro" id="IPR000014">
    <property type="entry name" value="PAS"/>
</dbReference>
<evidence type="ECO:0000256" key="8">
    <source>
        <dbReference type="ARBA" id="ARBA00023012"/>
    </source>
</evidence>
<dbReference type="PANTHER" id="PTHR43047:SF64">
    <property type="entry name" value="HISTIDINE KINASE CONTAINING CHEY-HOMOLOGOUS RECEIVER DOMAIN AND PAS DOMAIN-RELATED"/>
    <property type="match status" value="1"/>
</dbReference>
<dbReference type="SUPFAM" id="SSF47384">
    <property type="entry name" value="Homodimeric domain of signal transducing histidine kinase"/>
    <property type="match status" value="1"/>
</dbReference>
<dbReference type="PROSITE" id="PS50109">
    <property type="entry name" value="HIS_KIN"/>
    <property type="match status" value="1"/>
</dbReference>
<reference evidence="13" key="1">
    <citation type="submission" date="2023-04" db="EMBL/GenBank/DDBJ databases">
        <title>Comparative genomic analysis of Cohnella hashimotonis sp. nov., isolated from the International Space Station.</title>
        <authorList>
            <person name="Venkateswaran K."/>
            <person name="Simpson A."/>
        </authorList>
    </citation>
    <scope>NUCLEOTIDE SEQUENCE</scope>
    <source>
        <strain evidence="13">F6_2S_P_1</strain>
    </source>
</reference>
<dbReference type="CDD" id="cd00082">
    <property type="entry name" value="HisKA"/>
    <property type="match status" value="1"/>
</dbReference>
<keyword evidence="9" id="KW-1133">Transmembrane helix</keyword>
<dbReference type="NCBIfam" id="TIGR00229">
    <property type="entry name" value="sensory_box"/>
    <property type="match status" value="1"/>
</dbReference>
<dbReference type="SMART" id="SM00388">
    <property type="entry name" value="HisKA"/>
    <property type="match status" value="1"/>
</dbReference>
<dbReference type="EMBL" id="JAGRPV010000001">
    <property type="protein sequence ID" value="MDI4648637.1"/>
    <property type="molecule type" value="Genomic_DNA"/>
</dbReference>
<feature type="domain" description="PAS" evidence="11">
    <location>
        <begin position="258"/>
        <end position="328"/>
    </location>
</feature>
<dbReference type="SUPFAM" id="SSF55785">
    <property type="entry name" value="PYP-like sensor domain (PAS domain)"/>
    <property type="match status" value="1"/>
</dbReference>
<feature type="transmembrane region" description="Helical" evidence="9">
    <location>
        <begin position="179"/>
        <end position="203"/>
    </location>
</feature>